<dbReference type="EMBL" id="NVSR01000124">
    <property type="protein sequence ID" value="PCI24328.1"/>
    <property type="molecule type" value="Genomic_DNA"/>
</dbReference>
<organism evidence="9 10">
    <name type="scientific">SAR324 cluster bacterium</name>
    <dbReference type="NCBI Taxonomy" id="2024889"/>
    <lineage>
        <taxon>Bacteria</taxon>
        <taxon>Deltaproteobacteria</taxon>
        <taxon>SAR324 cluster</taxon>
    </lineage>
</organism>
<dbReference type="GO" id="GO:0000976">
    <property type="term" value="F:transcription cis-regulatory region binding"/>
    <property type="evidence" value="ECO:0007669"/>
    <property type="project" value="TreeGrafter"/>
</dbReference>
<dbReference type="InterPro" id="IPR036390">
    <property type="entry name" value="WH_DNA-bd_sf"/>
</dbReference>
<evidence type="ECO:0000256" key="8">
    <source>
        <dbReference type="PIRSR" id="PIRSR602481-2"/>
    </source>
</evidence>
<feature type="binding site" evidence="7">
    <location>
        <position position="103"/>
    </location>
    <ligand>
        <name>Zn(2+)</name>
        <dbReference type="ChEBI" id="CHEBI:29105"/>
    </ligand>
</feature>
<keyword evidence="8" id="KW-0408">Iron</keyword>
<dbReference type="GO" id="GO:0045892">
    <property type="term" value="P:negative regulation of DNA-templated transcription"/>
    <property type="evidence" value="ECO:0007669"/>
    <property type="project" value="TreeGrafter"/>
</dbReference>
<evidence type="ECO:0000313" key="10">
    <source>
        <dbReference type="Proteomes" id="UP000218113"/>
    </source>
</evidence>
<dbReference type="PANTHER" id="PTHR33202:SF22">
    <property type="entry name" value="HYDROGEN PEROXIDE SENSITIVE REPRESSOR"/>
    <property type="match status" value="1"/>
</dbReference>
<evidence type="ECO:0000256" key="6">
    <source>
        <dbReference type="ARBA" id="ARBA00023163"/>
    </source>
</evidence>
<evidence type="ECO:0000256" key="3">
    <source>
        <dbReference type="ARBA" id="ARBA00022833"/>
    </source>
</evidence>
<evidence type="ECO:0000256" key="1">
    <source>
        <dbReference type="ARBA" id="ARBA00007957"/>
    </source>
</evidence>
<keyword evidence="7" id="KW-0479">Metal-binding</keyword>
<dbReference type="GO" id="GO:0003700">
    <property type="term" value="F:DNA-binding transcription factor activity"/>
    <property type="evidence" value="ECO:0007669"/>
    <property type="project" value="InterPro"/>
</dbReference>
<gene>
    <name evidence="9" type="ORF">COB67_11720</name>
</gene>
<dbReference type="PANTHER" id="PTHR33202">
    <property type="entry name" value="ZINC UPTAKE REGULATION PROTEIN"/>
    <property type="match status" value="1"/>
</dbReference>
<dbReference type="GO" id="GO:1900376">
    <property type="term" value="P:regulation of secondary metabolite biosynthetic process"/>
    <property type="evidence" value="ECO:0007669"/>
    <property type="project" value="TreeGrafter"/>
</dbReference>
<comment type="cofactor">
    <cofactor evidence="8">
        <name>Mn(2+)</name>
        <dbReference type="ChEBI" id="CHEBI:29035"/>
    </cofactor>
    <cofactor evidence="8">
        <name>Fe(2+)</name>
        <dbReference type="ChEBI" id="CHEBI:29033"/>
    </cofactor>
    <text evidence="8">Binds 1 Mn(2+) or Fe(2+) ion per subunit.</text>
</comment>
<keyword evidence="4" id="KW-0805">Transcription regulation</keyword>
<dbReference type="InterPro" id="IPR002481">
    <property type="entry name" value="FUR"/>
</dbReference>
<evidence type="ECO:0000256" key="4">
    <source>
        <dbReference type="ARBA" id="ARBA00023015"/>
    </source>
</evidence>
<keyword evidence="6" id="KW-0804">Transcription</keyword>
<sequence>MCQSCNTSDLLQFAGIKPNLNRRLVLDLVTGSEMPLSSQEILELALSRKEQRAINRVTMYRILDLLVEKGLLNRLSSPDRTDRYCMRESKNHPHHVHFFCEHCQKMLCLPSKSIVMEPVKVESPEFSRINSVQVLLGGVCRACDSN</sequence>
<evidence type="ECO:0000256" key="7">
    <source>
        <dbReference type="PIRSR" id="PIRSR602481-1"/>
    </source>
</evidence>
<dbReference type="Pfam" id="PF01475">
    <property type="entry name" value="FUR"/>
    <property type="match status" value="1"/>
</dbReference>
<dbReference type="SUPFAM" id="SSF46785">
    <property type="entry name" value="Winged helix' DNA-binding domain"/>
    <property type="match status" value="1"/>
</dbReference>
<dbReference type="Proteomes" id="UP000218113">
    <property type="component" value="Unassembled WGS sequence"/>
</dbReference>
<feature type="binding site" evidence="8">
    <location>
        <position position="94"/>
    </location>
    <ligand>
        <name>Fe cation</name>
        <dbReference type="ChEBI" id="CHEBI:24875"/>
    </ligand>
</feature>
<evidence type="ECO:0000256" key="5">
    <source>
        <dbReference type="ARBA" id="ARBA00023125"/>
    </source>
</evidence>
<name>A0A2A4SSU7_9DELT</name>
<feature type="binding site" evidence="7">
    <location>
        <position position="143"/>
    </location>
    <ligand>
        <name>Zn(2+)</name>
        <dbReference type="ChEBI" id="CHEBI:29105"/>
    </ligand>
</feature>
<dbReference type="InterPro" id="IPR043135">
    <property type="entry name" value="Fur_C"/>
</dbReference>
<dbReference type="Gene3D" id="1.10.10.10">
    <property type="entry name" value="Winged helix-like DNA-binding domain superfamily/Winged helix DNA-binding domain"/>
    <property type="match status" value="1"/>
</dbReference>
<protein>
    <submittedName>
        <fullName evidence="9">Ferric uptake regulator family protein</fullName>
    </submittedName>
</protein>
<dbReference type="CDD" id="cd07153">
    <property type="entry name" value="Fur_like"/>
    <property type="match status" value="1"/>
</dbReference>
<proteinExistence type="inferred from homology"/>
<comment type="caution">
    <text evidence="9">The sequence shown here is derived from an EMBL/GenBank/DDBJ whole genome shotgun (WGS) entry which is preliminary data.</text>
</comment>
<reference evidence="10" key="1">
    <citation type="submission" date="2017-08" db="EMBL/GenBank/DDBJ databases">
        <title>A dynamic microbial community with high functional redundancy inhabits the cold, oxic subseafloor aquifer.</title>
        <authorList>
            <person name="Tully B.J."/>
            <person name="Wheat C.G."/>
            <person name="Glazer B.T."/>
            <person name="Huber J.A."/>
        </authorList>
    </citation>
    <scope>NUCLEOTIDE SEQUENCE [LARGE SCALE GENOMIC DNA]</scope>
</reference>
<feature type="binding site" evidence="7">
    <location>
        <position position="140"/>
    </location>
    <ligand>
        <name>Zn(2+)</name>
        <dbReference type="ChEBI" id="CHEBI:29105"/>
    </ligand>
</feature>
<accession>A0A2A4SSU7</accession>
<evidence type="ECO:0000313" key="9">
    <source>
        <dbReference type="EMBL" id="PCI24328.1"/>
    </source>
</evidence>
<dbReference type="GO" id="GO:0008270">
    <property type="term" value="F:zinc ion binding"/>
    <property type="evidence" value="ECO:0007669"/>
    <property type="project" value="TreeGrafter"/>
</dbReference>
<keyword evidence="2" id="KW-0678">Repressor</keyword>
<comment type="similarity">
    <text evidence="1">Belongs to the Fur family.</text>
</comment>
<dbReference type="AlphaFoldDB" id="A0A2A4SSU7"/>
<evidence type="ECO:0000256" key="2">
    <source>
        <dbReference type="ARBA" id="ARBA00022491"/>
    </source>
</evidence>
<dbReference type="Gene3D" id="3.30.1490.190">
    <property type="match status" value="1"/>
</dbReference>
<comment type="cofactor">
    <cofactor evidence="7">
        <name>Zn(2+)</name>
        <dbReference type="ChEBI" id="CHEBI:29105"/>
    </cofactor>
    <text evidence="7">Binds 1 zinc ion per subunit.</text>
</comment>
<dbReference type="InterPro" id="IPR036388">
    <property type="entry name" value="WH-like_DNA-bd_sf"/>
</dbReference>
<feature type="binding site" evidence="7">
    <location>
        <position position="100"/>
    </location>
    <ligand>
        <name>Zn(2+)</name>
        <dbReference type="ChEBI" id="CHEBI:29105"/>
    </ligand>
</feature>
<keyword evidence="5" id="KW-0238">DNA-binding</keyword>
<keyword evidence="3 7" id="KW-0862">Zinc</keyword>